<dbReference type="OrthoDB" id="9813261at2"/>
<sequence>MKVGVIYGGLSVEREVSIKTGKNMINALKSKDYDVKEILINDETDYLKLINEHCDIFLIGLHGGAGENGSLQALLDFHHITYVGSNMASSCISMDKWKTKQILKNIGIPVAEDLYVLNKEEININEIVSKLTFPIVAKPNNEGSSIGLTIIKNQDVLEGILKNNEFHDGSLLLEEYISGKEVTVGVIGELGMERALPVVEIVPDSEFYDYKSKYVKGKSKHIIPAALDTSLLSTIQDYAVKTHRILECKTYSRVDFIIDTYNIPKVLEINTLPGMTDTSLFPDAIKSEGVNYPDMIELLLYYEMKNFIKINEHKKNLSNNSLKKIKKFKQVILDLDINEALIKNKEQN</sequence>
<dbReference type="GO" id="GO:0008360">
    <property type="term" value="P:regulation of cell shape"/>
    <property type="evidence" value="ECO:0007669"/>
    <property type="project" value="UniProtKB-KW"/>
</dbReference>
<evidence type="ECO:0000313" key="16">
    <source>
        <dbReference type="Proteomes" id="UP000465778"/>
    </source>
</evidence>
<keyword evidence="7 10" id="KW-0133">Cell shape</keyword>
<comment type="catalytic activity">
    <reaction evidence="10">
        <text>2 D-alanine + ATP = D-alanyl-D-alanine + ADP + phosphate + H(+)</text>
        <dbReference type="Rhea" id="RHEA:11224"/>
        <dbReference type="ChEBI" id="CHEBI:15378"/>
        <dbReference type="ChEBI" id="CHEBI:30616"/>
        <dbReference type="ChEBI" id="CHEBI:43474"/>
        <dbReference type="ChEBI" id="CHEBI:57416"/>
        <dbReference type="ChEBI" id="CHEBI:57822"/>
        <dbReference type="ChEBI" id="CHEBI:456216"/>
        <dbReference type="EC" id="6.3.2.4"/>
    </reaction>
</comment>
<dbReference type="Gene3D" id="3.30.1490.20">
    <property type="entry name" value="ATP-grasp fold, A domain"/>
    <property type="match status" value="1"/>
</dbReference>
<dbReference type="InterPro" id="IPR011095">
    <property type="entry name" value="Dala_Dala_lig_C"/>
</dbReference>
<dbReference type="RefSeq" id="WP_159344946.1">
    <property type="nucleotide sequence ID" value="NZ_JBALOT010000027.1"/>
</dbReference>
<dbReference type="InterPro" id="IPR011127">
    <property type="entry name" value="Dala_Dala_lig_N"/>
</dbReference>
<dbReference type="InterPro" id="IPR016185">
    <property type="entry name" value="PreATP-grasp_dom_sf"/>
</dbReference>
<keyword evidence="12" id="KW-0464">Manganese</keyword>
<feature type="binding site" evidence="12">
    <location>
        <position position="270"/>
    </location>
    <ligand>
        <name>Mg(2+)</name>
        <dbReference type="ChEBI" id="CHEBI:18420"/>
        <label>2</label>
    </ligand>
</feature>
<dbReference type="EC" id="6.3.2.4" evidence="10"/>
<dbReference type="GO" id="GO:0005524">
    <property type="term" value="F:ATP binding"/>
    <property type="evidence" value="ECO:0007669"/>
    <property type="project" value="UniProtKB-UniRule"/>
</dbReference>
<comment type="subcellular location">
    <subcellularLocation>
        <location evidence="1 10">Cytoplasm</location>
    </subcellularLocation>
</comment>
<dbReference type="AlphaFoldDB" id="A0A800MXG0"/>
<dbReference type="SUPFAM" id="SSF52440">
    <property type="entry name" value="PreATP-grasp domain"/>
    <property type="match status" value="1"/>
</dbReference>
<dbReference type="Gene3D" id="3.30.470.20">
    <property type="entry name" value="ATP-grasp fold, B domain"/>
    <property type="match status" value="1"/>
</dbReference>
<keyword evidence="8 10" id="KW-0573">Peptidoglycan synthesis</keyword>
<evidence type="ECO:0000256" key="2">
    <source>
        <dbReference type="ARBA" id="ARBA00010871"/>
    </source>
</evidence>
<evidence type="ECO:0000256" key="13">
    <source>
        <dbReference type="PROSITE-ProRule" id="PRU00409"/>
    </source>
</evidence>
<comment type="pathway">
    <text evidence="10">Cell wall biogenesis; peptidoglycan biosynthesis.</text>
</comment>
<feature type="binding site" evidence="12">
    <location>
        <position position="268"/>
    </location>
    <ligand>
        <name>Mg(2+)</name>
        <dbReference type="ChEBI" id="CHEBI:18420"/>
        <label>1</label>
    </ligand>
</feature>
<dbReference type="GO" id="GO:0009252">
    <property type="term" value="P:peptidoglycan biosynthetic process"/>
    <property type="evidence" value="ECO:0007669"/>
    <property type="project" value="UniProtKB-UniRule"/>
</dbReference>
<accession>A0A800MXG0</accession>
<keyword evidence="3 10" id="KW-0963">Cytoplasm</keyword>
<proteinExistence type="inferred from homology"/>
<comment type="caution">
    <text evidence="15">The sequence shown here is derived from an EMBL/GenBank/DDBJ whole genome shotgun (WGS) entry which is preliminary data.</text>
</comment>
<evidence type="ECO:0000256" key="4">
    <source>
        <dbReference type="ARBA" id="ARBA00022598"/>
    </source>
</evidence>
<dbReference type="GO" id="GO:0071555">
    <property type="term" value="P:cell wall organization"/>
    <property type="evidence" value="ECO:0007669"/>
    <property type="project" value="UniProtKB-KW"/>
</dbReference>
<reference evidence="15 16" key="1">
    <citation type="journal article" date="2020" name="G3 (Bethesda)">
        <title>Whole Genome Sequencing and Comparative Genomics of Two Nematicidal Bacillus Strains Reveals a Wide Range of Possible Virulence Factors.</title>
        <authorList>
            <person name="Susic N."/>
            <person name="Janezic S."/>
            <person name="Rupnik M."/>
            <person name="Geric Stare B."/>
        </authorList>
    </citation>
    <scope>NUCLEOTIDE SEQUENCE [LARGE SCALE GENOMIC DNA]</scope>
    <source>
        <strain evidence="15 16">I-1582</strain>
    </source>
</reference>
<dbReference type="GO" id="GO:0046872">
    <property type="term" value="F:metal ion binding"/>
    <property type="evidence" value="ECO:0007669"/>
    <property type="project" value="UniProtKB-KW"/>
</dbReference>
<dbReference type="UniPathway" id="UPA00219"/>
<dbReference type="NCBIfam" id="TIGR01205">
    <property type="entry name" value="D_ala_D_alaTIGR"/>
    <property type="match status" value="1"/>
</dbReference>
<comment type="similarity">
    <text evidence="2 10">Belongs to the D-alanine--D-alanine ligase family.</text>
</comment>
<feature type="active site" evidence="11">
    <location>
        <position position="13"/>
    </location>
</feature>
<evidence type="ECO:0000256" key="11">
    <source>
        <dbReference type="PIRSR" id="PIRSR039102-1"/>
    </source>
</evidence>
<dbReference type="InterPro" id="IPR013815">
    <property type="entry name" value="ATP_grasp_subdomain_1"/>
</dbReference>
<feature type="active site" evidence="11">
    <location>
        <position position="144"/>
    </location>
</feature>
<dbReference type="NCBIfam" id="NF002378">
    <property type="entry name" value="PRK01372.1"/>
    <property type="match status" value="1"/>
</dbReference>
<evidence type="ECO:0000313" key="15">
    <source>
        <dbReference type="EMBL" id="KAF0824281.1"/>
    </source>
</evidence>
<dbReference type="HAMAP" id="MF_00047">
    <property type="entry name" value="Dala_Dala_lig"/>
    <property type="match status" value="1"/>
</dbReference>
<feature type="active site" evidence="11">
    <location>
        <position position="279"/>
    </location>
</feature>
<dbReference type="PANTHER" id="PTHR23132:SF23">
    <property type="entry name" value="D-ALANINE--D-ALANINE LIGASE B"/>
    <property type="match status" value="1"/>
</dbReference>
<keyword evidence="4 10" id="KW-0436">Ligase</keyword>
<evidence type="ECO:0000256" key="5">
    <source>
        <dbReference type="ARBA" id="ARBA00022741"/>
    </source>
</evidence>
<dbReference type="Pfam" id="PF07478">
    <property type="entry name" value="Dala_Dala_lig_C"/>
    <property type="match status" value="1"/>
</dbReference>
<evidence type="ECO:0000256" key="3">
    <source>
        <dbReference type="ARBA" id="ARBA00022490"/>
    </source>
</evidence>
<dbReference type="PANTHER" id="PTHR23132">
    <property type="entry name" value="D-ALANINE--D-ALANINE LIGASE"/>
    <property type="match status" value="1"/>
</dbReference>
<dbReference type="EMBL" id="VDEM01000017">
    <property type="protein sequence ID" value="KAF0824281.1"/>
    <property type="molecule type" value="Genomic_DNA"/>
</dbReference>
<dbReference type="Proteomes" id="UP000465778">
    <property type="component" value="Unassembled WGS sequence"/>
</dbReference>
<feature type="binding site" evidence="12">
    <location>
        <position position="255"/>
    </location>
    <ligand>
        <name>Mg(2+)</name>
        <dbReference type="ChEBI" id="CHEBI:18420"/>
        <label>1</label>
    </ligand>
</feature>
<keyword evidence="9 10" id="KW-0961">Cell wall biogenesis/degradation</keyword>
<dbReference type="Gene3D" id="3.40.50.20">
    <property type="match status" value="1"/>
</dbReference>
<evidence type="ECO:0000259" key="14">
    <source>
        <dbReference type="PROSITE" id="PS50975"/>
    </source>
</evidence>
<dbReference type="PIRSF" id="PIRSF039102">
    <property type="entry name" value="Ddl/VanB"/>
    <property type="match status" value="1"/>
</dbReference>
<organism evidence="15 16">
    <name type="scientific">Cytobacillus firmus</name>
    <name type="common">Bacillus firmus</name>
    <dbReference type="NCBI Taxonomy" id="1399"/>
    <lineage>
        <taxon>Bacteria</taxon>
        <taxon>Bacillati</taxon>
        <taxon>Bacillota</taxon>
        <taxon>Bacilli</taxon>
        <taxon>Bacillales</taxon>
        <taxon>Bacillaceae</taxon>
        <taxon>Cytobacillus</taxon>
    </lineage>
</organism>
<evidence type="ECO:0000256" key="1">
    <source>
        <dbReference type="ARBA" id="ARBA00004496"/>
    </source>
</evidence>
<keyword evidence="12" id="KW-0460">Magnesium</keyword>
<dbReference type="PROSITE" id="PS50975">
    <property type="entry name" value="ATP_GRASP"/>
    <property type="match status" value="1"/>
</dbReference>
<dbReference type="InterPro" id="IPR005905">
    <property type="entry name" value="D_ala_D_ala"/>
</dbReference>
<keyword evidence="12" id="KW-0479">Metal-binding</keyword>
<evidence type="ECO:0000256" key="7">
    <source>
        <dbReference type="ARBA" id="ARBA00022960"/>
    </source>
</evidence>
<comment type="cofactor">
    <cofactor evidence="12">
        <name>Mg(2+)</name>
        <dbReference type="ChEBI" id="CHEBI:18420"/>
    </cofactor>
    <cofactor evidence="12">
        <name>Mn(2+)</name>
        <dbReference type="ChEBI" id="CHEBI:29035"/>
    </cofactor>
    <text evidence="12">Binds 2 magnesium or manganese ions per subunit.</text>
</comment>
<gene>
    <name evidence="10" type="primary">ddl</name>
    <name evidence="15" type="ORF">KIS1582_1960</name>
</gene>
<evidence type="ECO:0000256" key="6">
    <source>
        <dbReference type="ARBA" id="ARBA00022840"/>
    </source>
</evidence>
<keyword evidence="6 13" id="KW-0067">ATP-binding</keyword>
<feature type="binding site" evidence="12">
    <location>
        <position position="268"/>
    </location>
    <ligand>
        <name>Mg(2+)</name>
        <dbReference type="ChEBI" id="CHEBI:18420"/>
        <label>2</label>
    </ligand>
</feature>
<dbReference type="Pfam" id="PF01820">
    <property type="entry name" value="Dala_Dala_lig_N"/>
    <property type="match status" value="1"/>
</dbReference>
<keyword evidence="5 13" id="KW-0547">Nucleotide-binding</keyword>
<comment type="function">
    <text evidence="10">Cell wall formation.</text>
</comment>
<evidence type="ECO:0000256" key="9">
    <source>
        <dbReference type="ARBA" id="ARBA00023316"/>
    </source>
</evidence>
<evidence type="ECO:0000256" key="12">
    <source>
        <dbReference type="PIRSR" id="PIRSR039102-3"/>
    </source>
</evidence>
<dbReference type="GO" id="GO:0008716">
    <property type="term" value="F:D-alanine-D-alanine ligase activity"/>
    <property type="evidence" value="ECO:0007669"/>
    <property type="project" value="UniProtKB-UniRule"/>
</dbReference>
<dbReference type="InterPro" id="IPR000291">
    <property type="entry name" value="D-Ala_lig_Van_CS"/>
</dbReference>
<evidence type="ECO:0000256" key="10">
    <source>
        <dbReference type="HAMAP-Rule" id="MF_00047"/>
    </source>
</evidence>
<protein>
    <recommendedName>
        <fullName evidence="10">D-alanine--D-alanine ligase</fullName>
        <ecNumber evidence="10">6.3.2.4</ecNumber>
    </recommendedName>
    <alternativeName>
        <fullName evidence="10">D-Ala-D-Ala ligase</fullName>
    </alternativeName>
    <alternativeName>
        <fullName evidence="10">D-alanylalanine synthetase</fullName>
    </alternativeName>
</protein>
<dbReference type="GO" id="GO:0005737">
    <property type="term" value="C:cytoplasm"/>
    <property type="evidence" value="ECO:0007669"/>
    <property type="project" value="UniProtKB-SubCell"/>
</dbReference>
<dbReference type="SUPFAM" id="SSF56059">
    <property type="entry name" value="Glutathione synthetase ATP-binding domain-like"/>
    <property type="match status" value="1"/>
</dbReference>
<feature type="domain" description="ATP-grasp" evidence="14">
    <location>
        <begin position="100"/>
        <end position="301"/>
    </location>
</feature>
<name>A0A800MXG0_CYTFI</name>
<dbReference type="PROSITE" id="PS00843">
    <property type="entry name" value="DALA_DALA_LIGASE_1"/>
    <property type="match status" value="1"/>
</dbReference>
<dbReference type="InterPro" id="IPR011761">
    <property type="entry name" value="ATP-grasp"/>
</dbReference>
<evidence type="ECO:0000256" key="8">
    <source>
        <dbReference type="ARBA" id="ARBA00022984"/>
    </source>
</evidence>